<protein>
    <submittedName>
        <fullName evidence="1">Uncharacterized protein</fullName>
    </submittedName>
</protein>
<sequence>MTGDSSPVEGGINNWSSGLARYNQSGMRALAKPSLCTYMIELPAQAQPGPGELICLPMPAPAELGEYSIFHLYTIKRPSLIPPLDIRLPFPS</sequence>
<dbReference type="EMBL" id="LKAM01000003">
    <property type="protein sequence ID" value="KUM49377.1"/>
    <property type="molecule type" value="Genomic_DNA"/>
</dbReference>
<organism evidence="1">
    <name type="scientific">Picea glauca</name>
    <name type="common">White spruce</name>
    <name type="synonym">Pinus glauca</name>
    <dbReference type="NCBI Taxonomy" id="3330"/>
    <lineage>
        <taxon>Eukaryota</taxon>
        <taxon>Viridiplantae</taxon>
        <taxon>Streptophyta</taxon>
        <taxon>Embryophyta</taxon>
        <taxon>Tracheophyta</taxon>
        <taxon>Spermatophyta</taxon>
        <taxon>Pinopsida</taxon>
        <taxon>Pinidae</taxon>
        <taxon>Conifers I</taxon>
        <taxon>Pinales</taxon>
        <taxon>Pinaceae</taxon>
        <taxon>Picea</taxon>
    </lineage>
</organism>
<evidence type="ECO:0000313" key="1">
    <source>
        <dbReference type="EMBL" id="KUM49377.1"/>
    </source>
</evidence>
<reference evidence="1" key="1">
    <citation type="journal article" date="2015" name="Genome Biol. Evol.">
        <title>Organellar Genomes of White Spruce (Picea glauca): Assembly and Annotation.</title>
        <authorList>
            <person name="Jackman S.D."/>
            <person name="Warren R.L."/>
            <person name="Gibb E.A."/>
            <person name="Vandervalk B.P."/>
            <person name="Mohamadi H."/>
            <person name="Chu J."/>
            <person name="Raymond A."/>
            <person name="Pleasance S."/>
            <person name="Coope R."/>
            <person name="Wildung M.R."/>
            <person name="Ritland C.E."/>
            <person name="Bousquet J."/>
            <person name="Jones S.J."/>
            <person name="Bohlmann J."/>
            <person name="Birol I."/>
        </authorList>
    </citation>
    <scope>NUCLEOTIDE SEQUENCE [LARGE SCALE GENOMIC DNA]</scope>
    <source>
        <tissue evidence="1">Flushing bud</tissue>
    </source>
</reference>
<name>A0A101M1W0_PICGL</name>
<gene>
    <name evidence="1" type="ORF">ABT39_MTgene3926</name>
</gene>
<keyword evidence="1" id="KW-0496">Mitochondrion</keyword>
<dbReference type="AlphaFoldDB" id="A0A101M1W0"/>
<geneLocation type="mitochondrion" evidence="1"/>
<proteinExistence type="predicted"/>
<comment type="caution">
    <text evidence="1">The sequence shown here is derived from an EMBL/GenBank/DDBJ whole genome shotgun (WGS) entry which is preliminary data.</text>
</comment>
<accession>A0A101M1W0</accession>